<organism evidence="12 13">
    <name type="scientific">Caldiarchaeum subterraneum</name>
    <dbReference type="NCBI Taxonomy" id="311458"/>
    <lineage>
        <taxon>Archaea</taxon>
        <taxon>Nitrososphaerota</taxon>
        <taxon>Candidatus Caldarchaeales</taxon>
        <taxon>Candidatus Caldarchaeaceae</taxon>
        <taxon>Candidatus Caldarchaeum</taxon>
    </lineage>
</organism>
<dbReference type="PANTHER" id="PTHR38147:SF1">
    <property type="entry name" value="5-FORMAMINOIMIDAZOLE-4-CARBOXAMIDE-1-(BETA)-D-RIBOFURANOSYL 5'-MONOPHOSPHATE SYNTHETASE"/>
    <property type="match status" value="1"/>
</dbReference>
<keyword evidence="8" id="KW-0460">Magnesium</keyword>
<dbReference type="Gene3D" id="3.30.1490.20">
    <property type="entry name" value="ATP-grasp fold, A domain"/>
    <property type="match status" value="1"/>
</dbReference>
<evidence type="ECO:0000256" key="1">
    <source>
        <dbReference type="ARBA" id="ARBA00001936"/>
    </source>
</evidence>
<dbReference type="InterPro" id="IPR013815">
    <property type="entry name" value="ATP_grasp_subdomain_1"/>
</dbReference>
<dbReference type="Gene3D" id="3.30.470.20">
    <property type="entry name" value="ATP-grasp fold, B domain"/>
    <property type="match status" value="1"/>
</dbReference>
<evidence type="ECO:0000256" key="9">
    <source>
        <dbReference type="ARBA" id="ARBA00023211"/>
    </source>
</evidence>
<dbReference type="GO" id="GO:0016879">
    <property type="term" value="F:ligase activity, forming carbon-nitrogen bonds"/>
    <property type="evidence" value="ECO:0007669"/>
    <property type="project" value="InterPro"/>
</dbReference>
<dbReference type="PROSITE" id="PS50975">
    <property type="entry name" value="ATP_GRASP"/>
    <property type="match status" value="1"/>
</dbReference>
<dbReference type="GO" id="GO:0006188">
    <property type="term" value="P:IMP biosynthetic process"/>
    <property type="evidence" value="ECO:0007669"/>
    <property type="project" value="InterPro"/>
</dbReference>
<dbReference type="SUPFAM" id="SSF56059">
    <property type="entry name" value="Glutathione synthetase ATP-binding domain-like"/>
    <property type="match status" value="1"/>
</dbReference>
<dbReference type="PIRSF" id="PIRSF004602">
    <property type="entry name" value="ATPgrasp_PurP"/>
    <property type="match status" value="1"/>
</dbReference>
<evidence type="ECO:0000256" key="4">
    <source>
        <dbReference type="ARBA" id="ARBA00022723"/>
    </source>
</evidence>
<evidence type="ECO:0000256" key="6">
    <source>
        <dbReference type="ARBA" id="ARBA00022755"/>
    </source>
</evidence>
<comment type="cofactor">
    <cofactor evidence="1">
        <name>Mn(2+)</name>
        <dbReference type="ChEBI" id="CHEBI:29035"/>
    </cofactor>
</comment>
<dbReference type="InterPro" id="IPR011761">
    <property type="entry name" value="ATP-grasp"/>
</dbReference>
<protein>
    <submittedName>
        <fullName evidence="12">Formate--phosphoribosylaminoimidazolecarboxamide ligase family protein</fullName>
    </submittedName>
</protein>
<evidence type="ECO:0000313" key="13">
    <source>
        <dbReference type="Proteomes" id="UP000608579"/>
    </source>
</evidence>
<dbReference type="EMBL" id="DQVM01000007">
    <property type="protein sequence ID" value="HIQ28982.1"/>
    <property type="molecule type" value="Genomic_DNA"/>
</dbReference>
<evidence type="ECO:0000256" key="7">
    <source>
        <dbReference type="ARBA" id="ARBA00022840"/>
    </source>
</evidence>
<keyword evidence="4" id="KW-0479">Metal-binding</keyword>
<accession>A0A833E925</accession>
<keyword evidence="3 12" id="KW-0436">Ligase</keyword>
<dbReference type="Proteomes" id="UP000608579">
    <property type="component" value="Unassembled WGS sequence"/>
</dbReference>
<evidence type="ECO:0000256" key="8">
    <source>
        <dbReference type="ARBA" id="ARBA00022842"/>
    </source>
</evidence>
<name>A0A833E925_CALS0</name>
<evidence type="ECO:0000256" key="3">
    <source>
        <dbReference type="ARBA" id="ARBA00022598"/>
    </source>
</evidence>
<dbReference type="Pfam" id="PF06849">
    <property type="entry name" value="DUF1246"/>
    <property type="match status" value="1"/>
</dbReference>
<evidence type="ECO:0000313" key="12">
    <source>
        <dbReference type="EMBL" id="HIQ28982.1"/>
    </source>
</evidence>
<dbReference type="InterPro" id="IPR023656">
    <property type="entry name" value="IMP_biosynth_PurP"/>
</dbReference>
<dbReference type="GO" id="GO:0000287">
    <property type="term" value="F:magnesium ion binding"/>
    <property type="evidence" value="ECO:0007669"/>
    <property type="project" value="InterPro"/>
</dbReference>
<feature type="domain" description="ATP-grasp" evidence="11">
    <location>
        <begin position="86"/>
        <end position="325"/>
    </location>
</feature>
<dbReference type="InterPro" id="IPR010672">
    <property type="entry name" value="IMP_biosynth_PurP_N"/>
</dbReference>
<keyword evidence="6" id="KW-0658">Purine biosynthesis</keyword>
<keyword evidence="5 10" id="KW-0547">Nucleotide-binding</keyword>
<dbReference type="PANTHER" id="PTHR38147">
    <property type="entry name" value="5-FORMAMINOIMIDAZOLE-4-CARBOXAMIDE-1-(BETA)-D-RIBOFURANOSYL 5'-MONOPHOSPHATE SYNTHETASE-RELATED"/>
    <property type="match status" value="1"/>
</dbReference>
<comment type="cofactor">
    <cofactor evidence="2">
        <name>Mg(2+)</name>
        <dbReference type="ChEBI" id="CHEBI:18420"/>
    </cofactor>
</comment>
<evidence type="ECO:0000259" key="11">
    <source>
        <dbReference type="PROSITE" id="PS50975"/>
    </source>
</evidence>
<dbReference type="InterPro" id="IPR016185">
    <property type="entry name" value="PreATP-grasp_dom_sf"/>
</dbReference>
<sequence length="349" mass="39042">MESIACIASHSALDVFDGAKDYGFSTVALCRRGRERIYRAACGAVDKCIVMESYADVIKPEVQGLLKEDNAVIVPNRSMAVYVGYDNIETRLNIPVFGNKRLLRWEERRGGKSYYKLLDKAGIRRPALMKLEEVDRPVILKVQEAARPQERAFIIAKDGKDLENKIGEMLKRGLISEKTLENAVAEELILGAHFNINYFYSVVRDRLEIVSVDRRIQSNLDGWLRLPAAHQLGLEMGVSMIEVGHIPATLRESLLEEAYDMGVRFVEASRELEPPGVIGPFTLQTLVTPELRLVVHDVATRIGGGTNAQMSIGGQYSKLFLRKPLSMGGRICLEVREALENNILNKITT</sequence>
<keyword evidence="9" id="KW-0464">Manganese</keyword>
<keyword evidence="7 10" id="KW-0067">ATP-binding</keyword>
<reference evidence="12" key="1">
    <citation type="journal article" date="2020" name="ISME J.">
        <title>Gammaproteobacteria mediating utilization of methyl-, sulfur- and petroleum organic compounds in deep ocean hydrothermal plumes.</title>
        <authorList>
            <person name="Zhou Z."/>
            <person name="Liu Y."/>
            <person name="Pan J."/>
            <person name="Cron B.R."/>
            <person name="Toner B.M."/>
            <person name="Anantharaman K."/>
            <person name="Breier J.A."/>
            <person name="Dick G.J."/>
            <person name="Li M."/>
        </authorList>
    </citation>
    <scope>NUCLEOTIDE SEQUENCE</scope>
    <source>
        <strain evidence="12">SZUA-1515</strain>
    </source>
</reference>
<evidence type="ECO:0000256" key="2">
    <source>
        <dbReference type="ARBA" id="ARBA00001946"/>
    </source>
</evidence>
<evidence type="ECO:0000256" key="10">
    <source>
        <dbReference type="PROSITE-ProRule" id="PRU00409"/>
    </source>
</evidence>
<comment type="caution">
    <text evidence="12">The sequence shown here is derived from an EMBL/GenBank/DDBJ whole genome shotgun (WGS) entry which is preliminary data.</text>
</comment>
<gene>
    <name evidence="12" type="ORF">EYH45_00280</name>
</gene>
<dbReference type="Gene3D" id="3.40.50.20">
    <property type="match status" value="1"/>
</dbReference>
<dbReference type="InterPro" id="IPR009720">
    <property type="entry name" value="IMP_biosynth_PurP_C"/>
</dbReference>
<dbReference type="GO" id="GO:0005524">
    <property type="term" value="F:ATP binding"/>
    <property type="evidence" value="ECO:0007669"/>
    <property type="project" value="UniProtKB-UniRule"/>
</dbReference>
<dbReference type="Pfam" id="PF06973">
    <property type="entry name" value="DUF1297"/>
    <property type="match status" value="1"/>
</dbReference>
<evidence type="ECO:0000256" key="5">
    <source>
        <dbReference type="ARBA" id="ARBA00022741"/>
    </source>
</evidence>
<dbReference type="SUPFAM" id="SSF52440">
    <property type="entry name" value="PreATP-grasp domain"/>
    <property type="match status" value="1"/>
</dbReference>
<proteinExistence type="predicted"/>
<dbReference type="AlphaFoldDB" id="A0A833E925"/>